<dbReference type="AlphaFoldDB" id="A0A3P6SJ81"/>
<dbReference type="Proteomes" id="UP000277928">
    <property type="component" value="Unassembled WGS sequence"/>
</dbReference>
<organism evidence="2 3">
    <name type="scientific">Litomosoides sigmodontis</name>
    <name type="common">Filarial nematode worm</name>
    <dbReference type="NCBI Taxonomy" id="42156"/>
    <lineage>
        <taxon>Eukaryota</taxon>
        <taxon>Metazoa</taxon>
        <taxon>Ecdysozoa</taxon>
        <taxon>Nematoda</taxon>
        <taxon>Chromadorea</taxon>
        <taxon>Rhabditida</taxon>
        <taxon>Spirurina</taxon>
        <taxon>Spiruromorpha</taxon>
        <taxon>Filarioidea</taxon>
        <taxon>Onchocercidae</taxon>
        <taxon>Litomosoides</taxon>
    </lineage>
</organism>
<keyword evidence="3" id="KW-1185">Reference proteome</keyword>
<evidence type="ECO:0000256" key="1">
    <source>
        <dbReference type="SAM" id="MobiDB-lite"/>
    </source>
</evidence>
<evidence type="ECO:0000313" key="3">
    <source>
        <dbReference type="Proteomes" id="UP000277928"/>
    </source>
</evidence>
<reference evidence="2 3" key="1">
    <citation type="submission" date="2018-08" db="EMBL/GenBank/DDBJ databases">
        <authorList>
            <person name="Laetsch R D."/>
            <person name="Stevens L."/>
            <person name="Kumar S."/>
            <person name="Blaxter L. M."/>
        </authorList>
    </citation>
    <scope>NUCLEOTIDE SEQUENCE [LARGE SCALE GENOMIC DNA]</scope>
</reference>
<protein>
    <submittedName>
        <fullName evidence="2">Uncharacterized protein</fullName>
    </submittedName>
</protein>
<accession>A0A3P6SJ81</accession>
<gene>
    <name evidence="2" type="ORF">NLS_LOCUS859</name>
</gene>
<feature type="region of interest" description="Disordered" evidence="1">
    <location>
        <begin position="53"/>
        <end position="81"/>
    </location>
</feature>
<sequence length="114" mass="12323">MDRNVMMGIWMTRVKRKREVKIDGEPVTVPGWRVAGSDASKITATATTLLLPLPPPPLPPQPPPPPPSQAITNAGTTAPQHQFSIRRARNSGKAPDNDDGRLLNAANCITLTRI</sequence>
<feature type="compositionally biased region" description="Pro residues" evidence="1">
    <location>
        <begin position="53"/>
        <end position="68"/>
    </location>
</feature>
<feature type="compositionally biased region" description="Polar residues" evidence="1">
    <location>
        <begin position="69"/>
        <end position="81"/>
    </location>
</feature>
<proteinExistence type="predicted"/>
<name>A0A3P6SJ81_LITSI</name>
<dbReference type="EMBL" id="UYRX01000025">
    <property type="protein sequence ID" value="VDK69733.1"/>
    <property type="molecule type" value="Genomic_DNA"/>
</dbReference>
<evidence type="ECO:0000313" key="2">
    <source>
        <dbReference type="EMBL" id="VDK69733.1"/>
    </source>
</evidence>